<evidence type="ECO:0000256" key="1">
    <source>
        <dbReference type="ARBA" id="ARBA00023002"/>
    </source>
</evidence>
<dbReference type="RefSeq" id="WP_281840598.1">
    <property type="nucleotide sequence ID" value="NZ_BROH01000001.1"/>
</dbReference>
<proteinExistence type="predicted"/>
<keyword evidence="1" id="KW-0560">Oxidoreductase</keyword>
<sequence length="292" mass="31093">MSVVNIVNAASPLKAFLEGVSIEVMPRTAAKIDDFKPLLAPGSRVYVAHIEGTPIDEMVATAKRLSADGFEAMPHFPARIISDQAMLEDWIKRYAGEAGVSSALVLAGGLAKPEGTFDSSMQLLETGLFEKHGYKRLHVAGHPEGNADIDPKGSTELVDAALDWKQAYAKKTGTEMAIATQFAFDATPVIDWADRLKARGITLPIHVGVAGPAKLQTLIKYAVACGVGPSLGVLQKRAKDLTKLLKPFEPTEVLTALATHKAEHPGSLIAQAHVFPLGGIRASADWIAEKTA</sequence>
<accession>A0ABQ5LQU7</accession>
<keyword evidence="3" id="KW-1185">Reference proteome</keyword>
<dbReference type="EMBL" id="BROH01000001">
    <property type="protein sequence ID" value="GKY86636.1"/>
    <property type="molecule type" value="Genomic_DNA"/>
</dbReference>
<dbReference type="InterPro" id="IPR029041">
    <property type="entry name" value="FAD-linked_oxidoreductase-like"/>
</dbReference>
<comment type="caution">
    <text evidence="2">The sequence shown here is derived from an EMBL/GenBank/DDBJ whole genome shotgun (WGS) entry which is preliminary data.</text>
</comment>
<gene>
    <name evidence="2" type="ORF">STA1M1_05050</name>
</gene>
<dbReference type="Proteomes" id="UP001144205">
    <property type="component" value="Unassembled WGS sequence"/>
</dbReference>
<evidence type="ECO:0000313" key="3">
    <source>
        <dbReference type="Proteomes" id="UP001144205"/>
    </source>
</evidence>
<organism evidence="2 3">
    <name type="scientific">Sinisalibacter aestuarii</name>
    <dbReference type="NCBI Taxonomy" id="2949426"/>
    <lineage>
        <taxon>Bacteria</taxon>
        <taxon>Pseudomonadati</taxon>
        <taxon>Pseudomonadota</taxon>
        <taxon>Alphaproteobacteria</taxon>
        <taxon>Rhodobacterales</taxon>
        <taxon>Roseobacteraceae</taxon>
        <taxon>Sinisalibacter</taxon>
    </lineage>
</organism>
<protein>
    <submittedName>
        <fullName evidence="2">Methylenetetrahydrofolate reductase</fullName>
    </submittedName>
</protein>
<evidence type="ECO:0000313" key="2">
    <source>
        <dbReference type="EMBL" id="GKY86636.1"/>
    </source>
</evidence>
<reference evidence="2" key="1">
    <citation type="journal article" date="2023" name="Int. J. Syst. Evol. Microbiol.">
        <title>Sinisalibacter aestuarii sp. nov., isolated from estuarine sediment of the Arakawa River.</title>
        <authorList>
            <person name="Arafat S.T."/>
            <person name="Hirano S."/>
            <person name="Sato A."/>
            <person name="Takeuchi K."/>
            <person name="Yasuda T."/>
            <person name="Terahara T."/>
            <person name="Hamada M."/>
            <person name="Kobayashi T."/>
        </authorList>
    </citation>
    <scope>NUCLEOTIDE SEQUENCE</scope>
    <source>
        <strain evidence="2">B-399</strain>
    </source>
</reference>
<dbReference type="SUPFAM" id="SSF51730">
    <property type="entry name" value="FAD-linked oxidoreductase"/>
    <property type="match status" value="1"/>
</dbReference>
<dbReference type="Gene3D" id="3.20.20.220">
    <property type="match status" value="1"/>
</dbReference>
<name>A0ABQ5LQU7_9RHOB</name>